<protein>
    <recommendedName>
        <fullName evidence="4">Aminoglycoside N(3)-acetyltransferase</fullName>
        <ecNumber evidence="4">2.3.1.-</ecNumber>
    </recommendedName>
</protein>
<comment type="similarity">
    <text evidence="1 4">Belongs to the antibiotic N-acetyltransferase family.</text>
</comment>
<gene>
    <name evidence="5" type="ORF">GCM10009681_36300</name>
</gene>
<dbReference type="PANTHER" id="PTHR11104">
    <property type="entry name" value="AMINOGLYCOSIDE N3-ACETYLTRANSFERASE"/>
    <property type="match status" value="1"/>
</dbReference>
<comment type="catalytic activity">
    <reaction evidence="4">
        <text>a 2-deoxystreptamine antibiotic + acetyl-CoA = an N(3)-acetyl-2-deoxystreptamine antibiotic + CoA + H(+)</text>
        <dbReference type="Rhea" id="RHEA:12665"/>
        <dbReference type="ChEBI" id="CHEBI:15378"/>
        <dbReference type="ChEBI" id="CHEBI:57287"/>
        <dbReference type="ChEBI" id="CHEBI:57288"/>
        <dbReference type="ChEBI" id="CHEBI:57921"/>
        <dbReference type="ChEBI" id="CHEBI:77452"/>
        <dbReference type="EC" id="2.3.1.81"/>
    </reaction>
</comment>
<dbReference type="PANTHER" id="PTHR11104:SF0">
    <property type="entry name" value="SPBETA PROPHAGE-DERIVED AMINOGLYCOSIDE N(3')-ACETYLTRANSFERASE-LIKE PROTEIN YOKD"/>
    <property type="match status" value="1"/>
</dbReference>
<keyword evidence="2 4" id="KW-0808">Transferase</keyword>
<keyword evidence="6" id="KW-1185">Reference proteome</keyword>
<dbReference type="Pfam" id="PF02522">
    <property type="entry name" value="Antibiotic_NAT"/>
    <property type="match status" value="1"/>
</dbReference>
<evidence type="ECO:0000256" key="3">
    <source>
        <dbReference type="ARBA" id="ARBA00023315"/>
    </source>
</evidence>
<accession>A0ABP4WWK2</accession>
<organism evidence="5 6">
    <name type="scientific">Luedemannella helvata</name>
    <dbReference type="NCBI Taxonomy" id="349315"/>
    <lineage>
        <taxon>Bacteria</taxon>
        <taxon>Bacillati</taxon>
        <taxon>Actinomycetota</taxon>
        <taxon>Actinomycetes</taxon>
        <taxon>Micromonosporales</taxon>
        <taxon>Micromonosporaceae</taxon>
        <taxon>Luedemannella</taxon>
    </lineage>
</organism>
<keyword evidence="4" id="KW-0046">Antibiotic resistance</keyword>
<dbReference type="Proteomes" id="UP001500655">
    <property type="component" value="Unassembled WGS sequence"/>
</dbReference>
<evidence type="ECO:0000256" key="1">
    <source>
        <dbReference type="ARBA" id="ARBA00006383"/>
    </source>
</evidence>
<comment type="caution">
    <text evidence="5">The sequence shown here is derived from an EMBL/GenBank/DDBJ whole genome shotgun (WGS) entry which is preliminary data.</text>
</comment>
<dbReference type="InterPro" id="IPR003679">
    <property type="entry name" value="Amioglycoside_AcTrfase"/>
</dbReference>
<evidence type="ECO:0000256" key="2">
    <source>
        <dbReference type="ARBA" id="ARBA00022679"/>
    </source>
</evidence>
<dbReference type="EMBL" id="BAAALS010000017">
    <property type="protein sequence ID" value="GAA1761897.1"/>
    <property type="molecule type" value="Genomic_DNA"/>
</dbReference>
<dbReference type="SUPFAM" id="SSF110710">
    <property type="entry name" value="TTHA0583/YokD-like"/>
    <property type="match status" value="1"/>
</dbReference>
<proteinExistence type="inferred from homology"/>
<evidence type="ECO:0000313" key="6">
    <source>
        <dbReference type="Proteomes" id="UP001500655"/>
    </source>
</evidence>
<dbReference type="EC" id="2.3.1.-" evidence="4"/>
<evidence type="ECO:0000313" key="5">
    <source>
        <dbReference type="EMBL" id="GAA1761897.1"/>
    </source>
</evidence>
<evidence type="ECO:0000256" key="4">
    <source>
        <dbReference type="RuleBase" id="RU365031"/>
    </source>
</evidence>
<reference evidence="6" key="1">
    <citation type="journal article" date="2019" name="Int. J. Syst. Evol. Microbiol.">
        <title>The Global Catalogue of Microorganisms (GCM) 10K type strain sequencing project: providing services to taxonomists for standard genome sequencing and annotation.</title>
        <authorList>
            <consortium name="The Broad Institute Genomics Platform"/>
            <consortium name="The Broad Institute Genome Sequencing Center for Infectious Disease"/>
            <person name="Wu L."/>
            <person name="Ma J."/>
        </authorList>
    </citation>
    <scope>NUCLEOTIDE SEQUENCE [LARGE SCALE GENOMIC DNA]</scope>
    <source>
        <strain evidence="6">JCM 13249</strain>
    </source>
</reference>
<name>A0ABP4WWK2_9ACTN</name>
<sequence length="268" mass="28537">MLGMTTTAPGPLTRSVLAAELRHLGLEAGDVVLVHSSLKALGWVCGGPVTVVDALLDVLGPDGTLVSYAQSPDNRDPARWHHRPVPPEWWPTIRANLPAFDPATTPCRELGLVAETIRTWPGAVRSAHPQTSFTAVGAAAGDLMAVHDLESELGERSPLAALEAINARILLLGVGYDRCTAFHLAECRLPGGTPRSNACRVRTATGAEWISFEGTAHDSSDFKDLGAAYERTSGAVRRKCIGAGHARLMPLPGAVTFATAWLRQARCR</sequence>
<keyword evidence="3 4" id="KW-0012">Acyltransferase</keyword>
<dbReference type="InterPro" id="IPR028345">
    <property type="entry name" value="Antibiotic_NAT-like"/>
</dbReference>